<gene>
    <name evidence="2" type="ORF">ABM34_12025</name>
</gene>
<keyword evidence="3" id="KW-1185">Reference proteome</keyword>
<dbReference type="Proteomes" id="UP000036106">
    <property type="component" value="Chromosome"/>
</dbReference>
<organism evidence="2 3">
    <name type="scientific">Companilactobacillus ginsenosidimutans</name>
    <dbReference type="NCBI Taxonomy" id="1007676"/>
    <lineage>
        <taxon>Bacteria</taxon>
        <taxon>Bacillati</taxon>
        <taxon>Bacillota</taxon>
        <taxon>Bacilli</taxon>
        <taxon>Lactobacillales</taxon>
        <taxon>Lactobacillaceae</taxon>
        <taxon>Companilactobacillus</taxon>
    </lineage>
</organism>
<dbReference type="KEGG" id="lgn:ABM34_12025"/>
<evidence type="ECO:0000313" key="3">
    <source>
        <dbReference type="Proteomes" id="UP000036106"/>
    </source>
</evidence>
<accession>A0A0H4QIC7</accession>
<evidence type="ECO:0000313" key="2">
    <source>
        <dbReference type="EMBL" id="AKP68189.1"/>
    </source>
</evidence>
<proteinExistence type="predicted"/>
<dbReference type="RefSeq" id="WP_048706043.1">
    <property type="nucleotide sequence ID" value="NZ_CP012034.1"/>
</dbReference>
<evidence type="ECO:0000256" key="1">
    <source>
        <dbReference type="SAM" id="Phobius"/>
    </source>
</evidence>
<protein>
    <submittedName>
        <fullName evidence="2">Uncharacterized protein</fullName>
    </submittedName>
</protein>
<feature type="transmembrane region" description="Helical" evidence="1">
    <location>
        <begin position="30"/>
        <end position="51"/>
    </location>
</feature>
<dbReference type="EMBL" id="CP012034">
    <property type="protein sequence ID" value="AKP68189.1"/>
    <property type="molecule type" value="Genomic_DNA"/>
</dbReference>
<dbReference type="PATRIC" id="fig|1007676.4.peg.2433"/>
<keyword evidence="1" id="KW-1133">Transmembrane helix</keyword>
<dbReference type="AlphaFoldDB" id="A0A0H4QIC7"/>
<dbReference type="OrthoDB" id="9835750at2"/>
<keyword evidence="1" id="KW-0472">Membrane</keyword>
<keyword evidence="1" id="KW-0812">Transmembrane</keyword>
<sequence length="204" mass="23125">MIVLILLIIALLIALISLWLKIRHNDTQKLVKYATVLSIILLLTSGTIIMYDVTNPEAITKSVSKGKQHRQKKLGSNISEEKIRKINIAIAESLADDKKHLSNGDPNIGYKYSDKIHSIEYLSNNKIEIKVNNEFFDNNENQKKSTIDSAQNCAYSGIMDSRMVSGNELRKGLYATIKYKKNVVGHSKKSDFKHYKWIGNVSKE</sequence>
<reference evidence="3" key="1">
    <citation type="submission" date="2015-07" db="EMBL/GenBank/DDBJ databases">
        <title>Lactobacillus ginsenosidimutans/EMML 3141/ whole genome sequencing.</title>
        <authorList>
            <person name="Kim M.K."/>
            <person name="Im W.-T."/>
            <person name="Srinivasan S."/>
            <person name="Lee J.-J."/>
        </authorList>
    </citation>
    <scope>NUCLEOTIDE SEQUENCE [LARGE SCALE GENOMIC DNA]</scope>
    <source>
        <strain evidence="3">EMML 3041</strain>
    </source>
</reference>
<name>A0A0H4QIC7_9LACO</name>